<evidence type="ECO:0000256" key="3">
    <source>
        <dbReference type="ARBA" id="ARBA00009056"/>
    </source>
</evidence>
<dbReference type="PANTHER" id="PTHR21210">
    <property type="entry name" value="TRNA (URACIL-O(2)-)-METHYLTRANSFERASE-RELATED"/>
    <property type="match status" value="1"/>
</dbReference>
<dbReference type="InterPro" id="IPR000571">
    <property type="entry name" value="Znf_CCCH"/>
</dbReference>
<keyword evidence="4 11" id="KW-0963">Cytoplasm</keyword>
<evidence type="ECO:0000313" key="14">
    <source>
        <dbReference type="Proteomes" id="UP001154114"/>
    </source>
</evidence>
<keyword evidence="5 11" id="KW-0489">Methyltransferase</keyword>
<dbReference type="PANTHER" id="PTHR21210:SF0">
    <property type="entry name" value="TRNA (URACIL-O(2)-)-METHYLTRANSFERASE-RELATED"/>
    <property type="match status" value="1"/>
</dbReference>
<dbReference type="GO" id="GO:0030488">
    <property type="term" value="P:tRNA methylation"/>
    <property type="evidence" value="ECO:0007669"/>
    <property type="project" value="UniProtKB-UniRule"/>
</dbReference>
<keyword evidence="10" id="KW-0863">Zinc-finger</keyword>
<dbReference type="InterPro" id="IPR029063">
    <property type="entry name" value="SAM-dependent_MTases_sf"/>
</dbReference>
<evidence type="ECO:0000256" key="7">
    <source>
        <dbReference type="ARBA" id="ARBA00022691"/>
    </source>
</evidence>
<feature type="zinc finger region" description="C3H1-type" evidence="10">
    <location>
        <begin position="563"/>
        <end position="593"/>
    </location>
</feature>
<evidence type="ECO:0000259" key="12">
    <source>
        <dbReference type="PROSITE" id="PS50103"/>
    </source>
</evidence>
<comment type="similarity">
    <text evidence="3 11">Belongs to the TRM44 family.</text>
</comment>
<dbReference type="GO" id="GO:0141101">
    <property type="term" value="F:tRNA(Ser) (uridine(44)-2'-O-)-methyltransferase activity"/>
    <property type="evidence" value="ECO:0007669"/>
    <property type="project" value="UniProtKB-EC"/>
</dbReference>
<dbReference type="EC" id="2.1.1.211" evidence="11"/>
<evidence type="ECO:0000256" key="1">
    <source>
        <dbReference type="ARBA" id="ARBA00002778"/>
    </source>
</evidence>
<dbReference type="SUPFAM" id="SSF53335">
    <property type="entry name" value="S-adenosyl-L-methionine-dependent methyltransferases"/>
    <property type="match status" value="1"/>
</dbReference>
<dbReference type="GO" id="GO:0008270">
    <property type="term" value="F:zinc ion binding"/>
    <property type="evidence" value="ECO:0007669"/>
    <property type="project" value="UniProtKB-KW"/>
</dbReference>
<feature type="domain" description="C3H1-type" evidence="12">
    <location>
        <begin position="563"/>
        <end position="593"/>
    </location>
</feature>
<keyword evidence="6 11" id="KW-0808">Transferase</keyword>
<dbReference type="GO" id="GO:0005737">
    <property type="term" value="C:cytoplasm"/>
    <property type="evidence" value="ECO:0007669"/>
    <property type="project" value="UniProtKB-SubCell"/>
</dbReference>
<evidence type="ECO:0000313" key="13">
    <source>
        <dbReference type="EMBL" id="CAD0196941.1"/>
    </source>
</evidence>
<comment type="subcellular location">
    <subcellularLocation>
        <location evidence="2 11">Cytoplasm</location>
    </subcellularLocation>
</comment>
<evidence type="ECO:0000256" key="4">
    <source>
        <dbReference type="ARBA" id="ARBA00022490"/>
    </source>
</evidence>
<proteinExistence type="inferred from homology"/>
<comment type="function">
    <text evidence="11">Adenosyl-L-methionine (AdoMet)-dependent tRNA (uracil-O(2)-)-methyltransferase.</text>
</comment>
<dbReference type="InterPro" id="IPR011671">
    <property type="entry name" value="tRNA_uracil_MeTrfase"/>
</dbReference>
<keyword evidence="8 11" id="KW-0819">tRNA processing</keyword>
<organism evidence="13 14">
    <name type="scientific">Chrysodeixis includens</name>
    <name type="common">Soybean looper</name>
    <name type="synonym">Pseudoplusia includens</name>
    <dbReference type="NCBI Taxonomy" id="689277"/>
    <lineage>
        <taxon>Eukaryota</taxon>
        <taxon>Metazoa</taxon>
        <taxon>Ecdysozoa</taxon>
        <taxon>Arthropoda</taxon>
        <taxon>Hexapoda</taxon>
        <taxon>Insecta</taxon>
        <taxon>Pterygota</taxon>
        <taxon>Neoptera</taxon>
        <taxon>Endopterygota</taxon>
        <taxon>Lepidoptera</taxon>
        <taxon>Glossata</taxon>
        <taxon>Ditrysia</taxon>
        <taxon>Noctuoidea</taxon>
        <taxon>Noctuidae</taxon>
        <taxon>Plusiinae</taxon>
        <taxon>Chrysodeixis</taxon>
    </lineage>
</organism>
<name>A0A9N8KQX3_CHRIL</name>
<protein>
    <recommendedName>
        <fullName evidence="11">tRNA (uracil-O(2)-)-methyltransferase</fullName>
        <ecNumber evidence="11">2.1.1.211</ecNumber>
    </recommendedName>
</protein>
<evidence type="ECO:0000256" key="8">
    <source>
        <dbReference type="ARBA" id="ARBA00022694"/>
    </source>
</evidence>
<dbReference type="EMBL" id="LR824008">
    <property type="protein sequence ID" value="CAD0196941.1"/>
    <property type="molecule type" value="Genomic_DNA"/>
</dbReference>
<keyword evidence="7 11" id="KW-0949">S-adenosyl-L-methionine</keyword>
<dbReference type="OrthoDB" id="10047021at2759"/>
<evidence type="ECO:0000256" key="5">
    <source>
        <dbReference type="ARBA" id="ARBA00022603"/>
    </source>
</evidence>
<dbReference type="Pfam" id="PF07757">
    <property type="entry name" value="AdoMet_MTase"/>
    <property type="match status" value="1"/>
</dbReference>
<evidence type="ECO:0000256" key="2">
    <source>
        <dbReference type="ARBA" id="ARBA00004496"/>
    </source>
</evidence>
<keyword evidence="10" id="KW-0479">Metal-binding</keyword>
<comment type="catalytic activity">
    <reaction evidence="9 11">
        <text>uridine(44) in tRNA(Ser) + S-adenosyl-L-methionine = 2'-O-methyluridine(44) in tRNA(Ser) + S-adenosyl-L-homocysteine + H(+)</text>
        <dbReference type="Rhea" id="RHEA:43100"/>
        <dbReference type="Rhea" id="RHEA-COMP:10339"/>
        <dbReference type="Rhea" id="RHEA-COMP:10340"/>
        <dbReference type="ChEBI" id="CHEBI:15378"/>
        <dbReference type="ChEBI" id="CHEBI:57856"/>
        <dbReference type="ChEBI" id="CHEBI:59789"/>
        <dbReference type="ChEBI" id="CHEBI:65315"/>
        <dbReference type="ChEBI" id="CHEBI:74478"/>
        <dbReference type="EC" id="2.1.1.211"/>
    </reaction>
</comment>
<dbReference type="PROSITE" id="PS50103">
    <property type="entry name" value="ZF_C3H1"/>
    <property type="match status" value="1"/>
</dbReference>
<accession>A0A9N8KQX3</accession>
<reference evidence="13" key="1">
    <citation type="submission" date="2021-12" db="EMBL/GenBank/DDBJ databases">
        <authorList>
            <person name="King R."/>
        </authorList>
    </citation>
    <scope>NUCLEOTIDE SEQUENCE</scope>
</reference>
<gene>
    <name evidence="13" type="ORF">CINC_LOCUS11229</name>
</gene>
<evidence type="ECO:0000256" key="10">
    <source>
        <dbReference type="PROSITE-ProRule" id="PRU00723"/>
    </source>
</evidence>
<evidence type="ECO:0000256" key="9">
    <source>
        <dbReference type="ARBA" id="ARBA00047957"/>
    </source>
</evidence>
<evidence type="ECO:0000256" key="6">
    <source>
        <dbReference type="ARBA" id="ARBA00022679"/>
    </source>
</evidence>
<keyword evidence="14" id="KW-1185">Reference proteome</keyword>
<sequence>MDEDGETVMAKITPDSFWHSVNILITKPHIINKRLWGSKTHFHLKCKLHDNTVNLPPNCSSLTNFITSDQIEEYSQLVLKELGAEKCDSEGSTGTEGPFEIQLTEILPKIYTEKQAYQLVCLDKEKCIVTFYHVTPFGQEHKLCPNFTFTIKLEDGIITMSPVSEGETSSEYTWLAKTLITQLTKWATEKDHKSNYNINQSLALISLSKYYEKYNELKMKYGKEMVKIWPECTDPQKFVYEDVAIASYLLVLWEADTTKKVKTFVDLGCGNGLLVYILTQEGHNGLGLDVRKRNIWNMYPPNVVLQERTIRPSDSYLFPEMDYVIGNHSDELSPWIPVIAARSSYKCNFFLLPCCAYDFDGSKYQRQNAFQSQYSDYLDFLQWVCKDLGFKVDIDRLKIPSTKRICFISNGRLYKEEEYEEFSLTIDDIIKRHSSFASQDTCLETTFKARGAVERVRNCTQVDRGVVDSIVDIISKYLLKGCDSSDPKWNIGKTAEINELVQLIPKEKLTLLKSECGGIQTLLKNNHNIFEVQSGKVTLRYPRTINDVASNPRKRKHKQTTLKVQQKPCWFYNNHPQGCPLSETVCSYLHVKSN</sequence>
<keyword evidence="10" id="KW-0862">Zinc</keyword>
<comment type="function">
    <text evidence="1">Probable adenosyl-L-methionine (AdoMet)-dependent tRNA (uracil-O(2)-)-methyltransferase.</text>
</comment>
<dbReference type="AlphaFoldDB" id="A0A9N8KQX3"/>
<dbReference type="Proteomes" id="UP001154114">
    <property type="component" value="Chromosome 5"/>
</dbReference>
<evidence type="ECO:0000256" key="11">
    <source>
        <dbReference type="RuleBase" id="RU368004"/>
    </source>
</evidence>